<evidence type="ECO:0000256" key="1">
    <source>
        <dbReference type="ARBA" id="ARBA00004141"/>
    </source>
</evidence>
<feature type="transmembrane region" description="Helical" evidence="11">
    <location>
        <begin position="209"/>
        <end position="228"/>
    </location>
</feature>
<dbReference type="PANTHER" id="PTHR43562">
    <property type="entry name" value="NAPA-TYPE SODIUM/HYDROGEN ANTIPORTER"/>
    <property type="match status" value="1"/>
</dbReference>
<proteinExistence type="inferred from homology"/>
<comment type="similarity">
    <text evidence="2">Belongs to the monovalent cation:proton antiporter 2 (CPA2) transporter (TC 2.A.37) family.</text>
</comment>
<feature type="transmembrane region" description="Helical" evidence="11">
    <location>
        <begin position="262"/>
        <end position="286"/>
    </location>
</feature>
<gene>
    <name evidence="13" type="ordered locus">LKI_03995</name>
</gene>
<dbReference type="GO" id="GO:0016020">
    <property type="term" value="C:membrane"/>
    <property type="evidence" value="ECO:0007669"/>
    <property type="project" value="UniProtKB-SubCell"/>
</dbReference>
<feature type="transmembrane region" description="Helical" evidence="11">
    <location>
        <begin position="298"/>
        <end position="317"/>
    </location>
</feature>
<dbReference type="RefSeq" id="WP_013102937.1">
    <property type="nucleotide sequence ID" value="NC_014136.1"/>
</dbReference>
<dbReference type="Proteomes" id="UP000002362">
    <property type="component" value="Chromosome"/>
</dbReference>
<feature type="transmembrane region" description="Helical" evidence="11">
    <location>
        <begin position="143"/>
        <end position="166"/>
    </location>
</feature>
<keyword evidence="4" id="KW-0050">Antiport</keyword>
<reference evidence="13 14" key="1">
    <citation type="journal article" date="2010" name="J. Bacteriol.">
        <title>Complete genome sequence analysis of Leuconostoc kimchii IMSNU 11154.</title>
        <authorList>
            <person name="Oh H.M."/>
            <person name="Cho Y.J."/>
            <person name="Kim B.K."/>
            <person name="Roe J.H."/>
            <person name="Kang S.O."/>
            <person name="Nahm B.H."/>
            <person name="Jeong G."/>
            <person name="Han H.U."/>
            <person name="Chun J."/>
        </authorList>
    </citation>
    <scope>NUCLEOTIDE SEQUENCE [LARGE SCALE GENOMIC DNA]</scope>
    <source>
        <strain evidence="14">IMSNU 11154 / KCTC 2386 / IH25</strain>
    </source>
</reference>
<dbReference type="InterPro" id="IPR006153">
    <property type="entry name" value="Cation/H_exchanger_TM"/>
</dbReference>
<evidence type="ECO:0000256" key="5">
    <source>
        <dbReference type="ARBA" id="ARBA00022692"/>
    </source>
</evidence>
<evidence type="ECO:0000256" key="8">
    <source>
        <dbReference type="ARBA" id="ARBA00023065"/>
    </source>
</evidence>
<dbReference type="KEGG" id="lki:LKI_03995"/>
<keyword evidence="10" id="KW-0739">Sodium transport</keyword>
<keyword evidence="7" id="KW-0915">Sodium</keyword>
<evidence type="ECO:0000256" key="11">
    <source>
        <dbReference type="SAM" id="Phobius"/>
    </source>
</evidence>
<dbReference type="PATRIC" id="fig|762051.18.peg.807"/>
<dbReference type="InterPro" id="IPR038770">
    <property type="entry name" value="Na+/solute_symporter_sf"/>
</dbReference>
<evidence type="ECO:0000256" key="3">
    <source>
        <dbReference type="ARBA" id="ARBA00022448"/>
    </source>
</evidence>
<protein>
    <submittedName>
        <fullName evidence="13">Na+/H+ antiporter</fullName>
    </submittedName>
</protein>
<dbReference type="Gene3D" id="1.20.1530.20">
    <property type="match status" value="1"/>
</dbReference>
<evidence type="ECO:0000256" key="7">
    <source>
        <dbReference type="ARBA" id="ARBA00023053"/>
    </source>
</evidence>
<evidence type="ECO:0000259" key="12">
    <source>
        <dbReference type="Pfam" id="PF00999"/>
    </source>
</evidence>
<dbReference type="OrthoDB" id="9793589at2"/>
<dbReference type="eggNOG" id="COG0475">
    <property type="taxonomic scope" value="Bacteria"/>
</dbReference>
<dbReference type="Pfam" id="PF00999">
    <property type="entry name" value="Na_H_Exchanger"/>
    <property type="match status" value="1"/>
</dbReference>
<evidence type="ECO:0000313" key="14">
    <source>
        <dbReference type="Proteomes" id="UP000002362"/>
    </source>
</evidence>
<evidence type="ECO:0000256" key="6">
    <source>
        <dbReference type="ARBA" id="ARBA00022989"/>
    </source>
</evidence>
<name>D5T242_LEUKI</name>
<evidence type="ECO:0000256" key="9">
    <source>
        <dbReference type="ARBA" id="ARBA00023136"/>
    </source>
</evidence>
<feature type="transmembrane region" description="Helical" evidence="11">
    <location>
        <begin position="113"/>
        <end position="131"/>
    </location>
</feature>
<dbReference type="GO" id="GO:0006814">
    <property type="term" value="P:sodium ion transport"/>
    <property type="evidence" value="ECO:0007669"/>
    <property type="project" value="UniProtKB-KW"/>
</dbReference>
<feature type="transmembrane region" description="Helical" evidence="11">
    <location>
        <begin position="172"/>
        <end position="189"/>
    </location>
</feature>
<sequence length="320" mass="33541">MIYLSILLLIVVTIIFGKISVKMGFSSVVGQLLSGVVLGASFLNVVQASDLMHVISETGVCLLMLNSGLESDLKEMRKYIKASMHIAVLGVVVPAIVFPLICLLLGYTLPIALFAGVVFSATSISITLAVLSEQKQLATPMGAIIISAAVLDDIIALAAVTLFSIVIGGGTLGISSLLPLITFAVGILLRKLSFSVFIGKGTTRIGQWLCYPVFFGSIGLTITVQGLGDKILPIIIFSLLAVITKFVGSSIGARLSGLSRRVAYAIGAGMISRGEMALVIIQIGLSSHIINSATSSEFIVTVIISTIVAPLMMKPLFAKV</sequence>
<feature type="domain" description="Cation/H+ exchanger transmembrane" evidence="12">
    <location>
        <begin position="12"/>
        <end position="197"/>
    </location>
</feature>
<dbReference type="GO" id="GO:1902600">
    <property type="term" value="P:proton transmembrane transport"/>
    <property type="evidence" value="ECO:0007669"/>
    <property type="project" value="InterPro"/>
</dbReference>
<keyword evidence="6 11" id="KW-1133">Transmembrane helix</keyword>
<evidence type="ECO:0000256" key="4">
    <source>
        <dbReference type="ARBA" id="ARBA00022449"/>
    </source>
</evidence>
<keyword evidence="3" id="KW-0813">Transport</keyword>
<dbReference type="PANTHER" id="PTHR43562:SF3">
    <property type="entry name" value="SODIUM ION_PROTON EXCHANGER (EUROFUNG)"/>
    <property type="match status" value="1"/>
</dbReference>
<keyword evidence="8" id="KW-0406">Ion transport</keyword>
<evidence type="ECO:0000256" key="2">
    <source>
        <dbReference type="ARBA" id="ARBA00005551"/>
    </source>
</evidence>
<feature type="transmembrane region" description="Helical" evidence="11">
    <location>
        <begin position="27"/>
        <end position="46"/>
    </location>
</feature>
<evidence type="ECO:0000313" key="13">
    <source>
        <dbReference type="EMBL" id="ADG40341.1"/>
    </source>
</evidence>
<keyword evidence="5 11" id="KW-0812">Transmembrane</keyword>
<keyword evidence="9 11" id="KW-0472">Membrane</keyword>
<organism evidence="13 14">
    <name type="scientific">Leuconostoc kimchii (strain IMSNU 11154 / KCTC 2386 / IH25)</name>
    <dbReference type="NCBI Taxonomy" id="762051"/>
    <lineage>
        <taxon>Bacteria</taxon>
        <taxon>Bacillati</taxon>
        <taxon>Bacillota</taxon>
        <taxon>Bacilli</taxon>
        <taxon>Lactobacillales</taxon>
        <taxon>Lactobacillaceae</taxon>
        <taxon>Leuconostoc</taxon>
    </lineage>
</organism>
<evidence type="ECO:0000256" key="10">
    <source>
        <dbReference type="ARBA" id="ARBA00023201"/>
    </source>
</evidence>
<dbReference type="AlphaFoldDB" id="D5T242"/>
<dbReference type="HOGENOM" id="CLU_005126_7_1_9"/>
<dbReference type="GO" id="GO:0015297">
    <property type="term" value="F:antiporter activity"/>
    <property type="evidence" value="ECO:0007669"/>
    <property type="project" value="UniProtKB-KW"/>
</dbReference>
<feature type="transmembrane region" description="Helical" evidence="11">
    <location>
        <begin position="234"/>
        <end position="255"/>
    </location>
</feature>
<feature type="transmembrane region" description="Helical" evidence="11">
    <location>
        <begin position="86"/>
        <end position="107"/>
    </location>
</feature>
<dbReference type="EMBL" id="CP001758">
    <property type="protein sequence ID" value="ADG40341.1"/>
    <property type="molecule type" value="Genomic_DNA"/>
</dbReference>
<accession>D5T242</accession>
<comment type="subcellular location">
    <subcellularLocation>
        <location evidence="1">Membrane</location>
        <topology evidence="1">Multi-pass membrane protein</topology>
    </subcellularLocation>
</comment>
<dbReference type="STRING" id="762051.LKI_03995"/>